<evidence type="ECO:0000313" key="3">
    <source>
        <dbReference type="Proteomes" id="UP000593567"/>
    </source>
</evidence>
<keyword evidence="3" id="KW-1185">Reference proteome</keyword>
<feature type="region of interest" description="Disordered" evidence="1">
    <location>
        <begin position="1"/>
        <end position="20"/>
    </location>
</feature>
<evidence type="ECO:0000256" key="1">
    <source>
        <dbReference type="SAM" id="MobiDB-lite"/>
    </source>
</evidence>
<organism evidence="2 3">
    <name type="scientific">Bugula neritina</name>
    <name type="common">Brown bryozoan</name>
    <name type="synonym">Sertularia neritina</name>
    <dbReference type="NCBI Taxonomy" id="10212"/>
    <lineage>
        <taxon>Eukaryota</taxon>
        <taxon>Metazoa</taxon>
        <taxon>Spiralia</taxon>
        <taxon>Lophotrochozoa</taxon>
        <taxon>Bryozoa</taxon>
        <taxon>Gymnolaemata</taxon>
        <taxon>Cheilostomatida</taxon>
        <taxon>Flustrina</taxon>
        <taxon>Buguloidea</taxon>
        <taxon>Bugulidae</taxon>
        <taxon>Bugula</taxon>
    </lineage>
</organism>
<protein>
    <submittedName>
        <fullName evidence="2">Uncharacterized protein</fullName>
    </submittedName>
</protein>
<evidence type="ECO:0000313" key="2">
    <source>
        <dbReference type="EMBL" id="KAF6020324.1"/>
    </source>
</evidence>
<dbReference type="EMBL" id="VXIV02003181">
    <property type="protein sequence ID" value="KAF6020324.1"/>
    <property type="molecule type" value="Genomic_DNA"/>
</dbReference>
<dbReference type="Proteomes" id="UP000593567">
    <property type="component" value="Unassembled WGS sequence"/>
</dbReference>
<sequence length="115" mass="13030">MSTSTAETTSNTETTSSYLQTTTGNVTKELKECRPTWYKYLATAINQQQLHLHQDFLEHKDLLVYSECLQYCSINATCRKVVVFDQTSCYFLSDGSLQNLEDSLTGTLGAVYTKY</sequence>
<dbReference type="AlphaFoldDB" id="A0A7J7J3P8"/>
<gene>
    <name evidence="2" type="ORF">EB796_021391</name>
</gene>
<proteinExistence type="predicted"/>
<name>A0A7J7J3P8_BUGNE</name>
<accession>A0A7J7J3P8</accession>
<comment type="caution">
    <text evidence="2">The sequence shown here is derived from an EMBL/GenBank/DDBJ whole genome shotgun (WGS) entry which is preliminary data.</text>
</comment>
<reference evidence="2" key="1">
    <citation type="submission" date="2020-06" db="EMBL/GenBank/DDBJ databases">
        <title>Draft genome of Bugula neritina, a colonial animal packing powerful symbionts and potential medicines.</title>
        <authorList>
            <person name="Rayko M."/>
        </authorList>
    </citation>
    <scope>NUCLEOTIDE SEQUENCE [LARGE SCALE GENOMIC DNA]</scope>
    <source>
        <strain evidence="2">Kwan_BN1</strain>
    </source>
</reference>